<dbReference type="EMBL" id="BGZK01003151">
    <property type="protein sequence ID" value="GBP98490.1"/>
    <property type="molecule type" value="Genomic_DNA"/>
</dbReference>
<accession>A0A4C2AEM6</accession>
<feature type="non-terminal residue" evidence="1">
    <location>
        <position position="39"/>
    </location>
</feature>
<proteinExistence type="predicted"/>
<keyword evidence="2" id="KW-1185">Reference proteome</keyword>
<name>A0A4C2AEM6_EUMVA</name>
<sequence length="39" mass="4548">MYFTAVGFKMAEDGACARFCEESKRARMRNNNRKNTELT</sequence>
<protein>
    <submittedName>
        <fullName evidence="1">Uncharacterized protein</fullName>
    </submittedName>
</protein>
<comment type="caution">
    <text evidence="1">The sequence shown here is derived from an EMBL/GenBank/DDBJ whole genome shotgun (WGS) entry which is preliminary data.</text>
</comment>
<reference evidence="1 2" key="1">
    <citation type="journal article" date="2019" name="Commun. Biol.">
        <title>The bagworm genome reveals a unique fibroin gene that provides high tensile strength.</title>
        <authorList>
            <person name="Kono N."/>
            <person name="Nakamura H."/>
            <person name="Ohtoshi R."/>
            <person name="Tomita M."/>
            <person name="Numata K."/>
            <person name="Arakawa K."/>
        </authorList>
    </citation>
    <scope>NUCLEOTIDE SEQUENCE [LARGE SCALE GENOMIC DNA]</scope>
</reference>
<gene>
    <name evidence="1" type="ORF">EVAR_66488_1</name>
</gene>
<evidence type="ECO:0000313" key="1">
    <source>
        <dbReference type="EMBL" id="GBP98490.1"/>
    </source>
</evidence>
<organism evidence="1 2">
    <name type="scientific">Eumeta variegata</name>
    <name type="common">Bagworm moth</name>
    <name type="synonym">Eumeta japonica</name>
    <dbReference type="NCBI Taxonomy" id="151549"/>
    <lineage>
        <taxon>Eukaryota</taxon>
        <taxon>Metazoa</taxon>
        <taxon>Ecdysozoa</taxon>
        <taxon>Arthropoda</taxon>
        <taxon>Hexapoda</taxon>
        <taxon>Insecta</taxon>
        <taxon>Pterygota</taxon>
        <taxon>Neoptera</taxon>
        <taxon>Endopterygota</taxon>
        <taxon>Lepidoptera</taxon>
        <taxon>Glossata</taxon>
        <taxon>Ditrysia</taxon>
        <taxon>Tineoidea</taxon>
        <taxon>Psychidae</taxon>
        <taxon>Oiketicinae</taxon>
        <taxon>Eumeta</taxon>
    </lineage>
</organism>
<evidence type="ECO:0000313" key="2">
    <source>
        <dbReference type="Proteomes" id="UP000299102"/>
    </source>
</evidence>
<dbReference type="Proteomes" id="UP000299102">
    <property type="component" value="Unassembled WGS sequence"/>
</dbReference>
<dbReference type="AlphaFoldDB" id="A0A4C2AEM6"/>